<evidence type="ECO:0000259" key="1">
    <source>
        <dbReference type="Pfam" id="PF08279"/>
    </source>
</evidence>
<dbReference type="SUPFAM" id="SSF46785">
    <property type="entry name" value="Winged helix' DNA-binding domain"/>
    <property type="match status" value="1"/>
</dbReference>
<reference evidence="4" key="2">
    <citation type="submission" date="2020-09" db="EMBL/GenBank/DDBJ databases">
        <authorList>
            <person name="Sun Q."/>
            <person name="Zhou Y."/>
        </authorList>
    </citation>
    <scope>NUCLEOTIDE SEQUENCE</scope>
    <source>
        <strain evidence="4">CGMCC 1.12726</strain>
    </source>
</reference>
<accession>A0A917CQM3</accession>
<evidence type="ECO:0000259" key="3">
    <source>
        <dbReference type="Pfam" id="PF25583"/>
    </source>
</evidence>
<dbReference type="InterPro" id="IPR057727">
    <property type="entry name" value="WCX_dom"/>
</dbReference>
<dbReference type="InterPro" id="IPR026881">
    <property type="entry name" value="WYL_dom"/>
</dbReference>
<feature type="domain" description="Helix-turn-helix type 11" evidence="1">
    <location>
        <begin position="6"/>
        <end position="51"/>
    </location>
</feature>
<feature type="domain" description="WCX" evidence="3">
    <location>
        <begin position="239"/>
        <end position="313"/>
    </location>
</feature>
<gene>
    <name evidence="4" type="ORF">GCM10010960_16600</name>
</gene>
<sequence length="321" mass="37074">MDRYDRIFALHKRLKLSRYPVSVSTLMEELGCSRATLYRDLEFLRDVLQAPLLSAETGVFYDRLQIDQFELPGLWFSSDELHALLATHELLNRSGADVLGSALEPLRKRIDSLLADQAKGRRWPVERIRVIGSYTRTRDEAAFRQVAGAVLARKRLRFDYTARSTDQLTTRTVSPQRLTHYRDNWYLDAYDHERDALRSFSVDRMRHVRSLDEDAHDVSEQELNEQLTEGYGIFSGKARHTATIVFSAEAARWVAEEHWHSKQEGRFLPDGRYELKVPYSNPRELLMDVLRYGADAEITAPVPLRESARMSLQLALARYGG</sequence>
<feature type="domain" description="WYL" evidence="2">
    <location>
        <begin position="142"/>
        <end position="209"/>
    </location>
</feature>
<dbReference type="AlphaFoldDB" id="A0A917CQM3"/>
<keyword evidence="5" id="KW-1185">Reference proteome</keyword>
<proteinExistence type="predicted"/>
<dbReference type="InterPro" id="IPR013196">
    <property type="entry name" value="HTH_11"/>
</dbReference>
<dbReference type="InterPro" id="IPR051534">
    <property type="entry name" value="CBASS_pafABC_assoc_protein"/>
</dbReference>
<evidence type="ECO:0000313" key="4">
    <source>
        <dbReference type="EMBL" id="GGF95622.1"/>
    </source>
</evidence>
<dbReference type="RefSeq" id="WP_188449861.1">
    <property type="nucleotide sequence ID" value="NZ_BMFO01000003.1"/>
</dbReference>
<organism evidence="4 5">
    <name type="scientific">Arenimonas maotaiensis</name>
    <dbReference type="NCBI Taxonomy" id="1446479"/>
    <lineage>
        <taxon>Bacteria</taxon>
        <taxon>Pseudomonadati</taxon>
        <taxon>Pseudomonadota</taxon>
        <taxon>Gammaproteobacteria</taxon>
        <taxon>Lysobacterales</taxon>
        <taxon>Lysobacteraceae</taxon>
        <taxon>Arenimonas</taxon>
    </lineage>
</organism>
<dbReference type="PANTHER" id="PTHR34580">
    <property type="match status" value="1"/>
</dbReference>
<dbReference type="EMBL" id="BMFO01000003">
    <property type="protein sequence ID" value="GGF95622.1"/>
    <property type="molecule type" value="Genomic_DNA"/>
</dbReference>
<protein>
    <submittedName>
        <fullName evidence="4">Transcriptional regulator</fullName>
    </submittedName>
</protein>
<name>A0A917CQM3_9GAMM</name>
<reference evidence="4" key="1">
    <citation type="journal article" date="2014" name="Int. J. Syst. Evol. Microbiol.">
        <title>Complete genome sequence of Corynebacterium casei LMG S-19264T (=DSM 44701T), isolated from a smear-ripened cheese.</title>
        <authorList>
            <consortium name="US DOE Joint Genome Institute (JGI-PGF)"/>
            <person name="Walter F."/>
            <person name="Albersmeier A."/>
            <person name="Kalinowski J."/>
            <person name="Ruckert C."/>
        </authorList>
    </citation>
    <scope>NUCLEOTIDE SEQUENCE</scope>
    <source>
        <strain evidence="4">CGMCC 1.12726</strain>
    </source>
</reference>
<dbReference type="PROSITE" id="PS52050">
    <property type="entry name" value="WYL"/>
    <property type="match status" value="1"/>
</dbReference>
<dbReference type="Pfam" id="PF25583">
    <property type="entry name" value="WCX"/>
    <property type="match status" value="1"/>
</dbReference>
<comment type="caution">
    <text evidence="4">The sequence shown here is derived from an EMBL/GenBank/DDBJ whole genome shotgun (WGS) entry which is preliminary data.</text>
</comment>
<dbReference type="Pfam" id="PF08279">
    <property type="entry name" value="HTH_11"/>
    <property type="match status" value="1"/>
</dbReference>
<dbReference type="PANTHER" id="PTHR34580:SF3">
    <property type="entry name" value="PROTEIN PAFB"/>
    <property type="match status" value="1"/>
</dbReference>
<dbReference type="Gene3D" id="1.10.10.10">
    <property type="entry name" value="Winged helix-like DNA-binding domain superfamily/Winged helix DNA-binding domain"/>
    <property type="match status" value="1"/>
</dbReference>
<dbReference type="InterPro" id="IPR036388">
    <property type="entry name" value="WH-like_DNA-bd_sf"/>
</dbReference>
<evidence type="ECO:0000259" key="2">
    <source>
        <dbReference type="Pfam" id="PF13280"/>
    </source>
</evidence>
<dbReference type="InterPro" id="IPR036390">
    <property type="entry name" value="WH_DNA-bd_sf"/>
</dbReference>
<evidence type="ECO:0000313" key="5">
    <source>
        <dbReference type="Proteomes" id="UP000632858"/>
    </source>
</evidence>
<dbReference type="Pfam" id="PF13280">
    <property type="entry name" value="WYL"/>
    <property type="match status" value="1"/>
</dbReference>
<dbReference type="Proteomes" id="UP000632858">
    <property type="component" value="Unassembled WGS sequence"/>
</dbReference>